<dbReference type="Proteomes" id="UP000019918">
    <property type="component" value="Unassembled WGS sequence"/>
</dbReference>
<accession>A0A014M6T1</accession>
<evidence type="ECO:0000313" key="3">
    <source>
        <dbReference type="Proteomes" id="UP000019918"/>
    </source>
</evidence>
<keyword evidence="3" id="KW-1185">Reference proteome</keyword>
<dbReference type="RefSeq" id="WP_034941296.1">
    <property type="nucleotide sequence ID" value="NZ_JFHN01000074.1"/>
</dbReference>
<dbReference type="InterPro" id="IPR020368">
    <property type="entry name" value="Uncharacterised_YbjM"/>
</dbReference>
<gene>
    <name evidence="2" type="ORF">BG55_21455</name>
</gene>
<feature type="transmembrane region" description="Helical" evidence="1">
    <location>
        <begin position="100"/>
        <end position="118"/>
    </location>
</feature>
<protein>
    <submittedName>
        <fullName evidence="2">Uncharacterized protein</fullName>
    </submittedName>
</protein>
<dbReference type="AlphaFoldDB" id="A0A014M6T1"/>
<dbReference type="EMBL" id="JFHN01000074">
    <property type="protein sequence ID" value="EXU73774.1"/>
    <property type="molecule type" value="Genomic_DNA"/>
</dbReference>
<evidence type="ECO:0000256" key="1">
    <source>
        <dbReference type="SAM" id="Phobius"/>
    </source>
</evidence>
<evidence type="ECO:0000313" key="2">
    <source>
        <dbReference type="EMBL" id="EXU73774.1"/>
    </source>
</evidence>
<feature type="transmembrane region" description="Helical" evidence="1">
    <location>
        <begin position="37"/>
        <end position="56"/>
    </location>
</feature>
<sequence>MMLRGVSWTAGIISFVLYCIVFLVVRYDMFIEGAAVMQARPGLLMLVVPGAVAAMTSKEAPLTVSLLSALFGTFLSVVILNFYAVLCYDPMQELAFDASAIFWCGSGALLVMLIRTVFWPSHG</sequence>
<comment type="caution">
    <text evidence="2">The sequence shown here is derived from an EMBL/GenBank/DDBJ whole genome shotgun (WGS) entry which is preliminary data.</text>
</comment>
<proteinExistence type="predicted"/>
<dbReference type="Pfam" id="PF11045">
    <property type="entry name" value="YbjM"/>
    <property type="match status" value="1"/>
</dbReference>
<name>A0A014M6T1_9GAMM</name>
<feature type="transmembrane region" description="Helical" evidence="1">
    <location>
        <begin position="6"/>
        <end position="25"/>
    </location>
</feature>
<organism evidence="2 3">
    <name type="scientific">Erwinia mallotivora</name>
    <dbReference type="NCBI Taxonomy" id="69222"/>
    <lineage>
        <taxon>Bacteria</taxon>
        <taxon>Pseudomonadati</taxon>
        <taxon>Pseudomonadota</taxon>
        <taxon>Gammaproteobacteria</taxon>
        <taxon>Enterobacterales</taxon>
        <taxon>Erwiniaceae</taxon>
        <taxon>Erwinia</taxon>
    </lineage>
</organism>
<dbReference type="GO" id="GO:0016020">
    <property type="term" value="C:membrane"/>
    <property type="evidence" value="ECO:0007669"/>
    <property type="project" value="InterPro"/>
</dbReference>
<dbReference type="PATRIC" id="fig|69222.5.peg.4382"/>
<feature type="transmembrane region" description="Helical" evidence="1">
    <location>
        <begin position="62"/>
        <end position="88"/>
    </location>
</feature>
<reference evidence="2 3" key="1">
    <citation type="submission" date="2014-02" db="EMBL/GenBank/DDBJ databases">
        <title>Draft genome of Erwinia mallotivora strain BT-MARDI, a papaya dieback pathogen.</title>
        <authorList>
            <person name="Redzuan R."/>
            <person name="Abu Bakar N."/>
            <person name="Badrun R."/>
            <person name="Mohd Raih M.F."/>
            <person name="Rozano L."/>
            <person name="Mat Amin N."/>
        </authorList>
    </citation>
    <scope>NUCLEOTIDE SEQUENCE [LARGE SCALE GENOMIC DNA]</scope>
    <source>
        <strain evidence="2 3">BT-MARDI</strain>
    </source>
</reference>
<keyword evidence="1" id="KW-1133">Transmembrane helix</keyword>
<keyword evidence="1" id="KW-0472">Membrane</keyword>
<keyword evidence="1" id="KW-0812">Transmembrane</keyword>